<comment type="caution">
    <text evidence="11">The sequence shown here is derived from an EMBL/GenBank/DDBJ whole genome shotgun (WGS) entry which is preliminary data.</text>
</comment>
<evidence type="ECO:0000256" key="3">
    <source>
        <dbReference type="ARBA" id="ARBA00010763"/>
    </source>
</evidence>
<evidence type="ECO:0000256" key="6">
    <source>
        <dbReference type="ARBA" id="ARBA00022505"/>
    </source>
</evidence>
<keyword evidence="9" id="KW-0460">Magnesium</keyword>
<dbReference type="Gene3D" id="2.170.190.11">
    <property type="entry name" value="Molybdopterin biosynthesis moea protein, domain 3"/>
    <property type="match status" value="1"/>
</dbReference>
<dbReference type="GO" id="GO:0006777">
    <property type="term" value="P:Mo-molybdopterin cofactor biosynthetic process"/>
    <property type="evidence" value="ECO:0007669"/>
    <property type="project" value="UniProtKB-UniRule"/>
</dbReference>
<dbReference type="CDD" id="cd00887">
    <property type="entry name" value="MoeA"/>
    <property type="match status" value="1"/>
</dbReference>
<comment type="catalytic activity">
    <reaction evidence="8">
        <text>adenylyl-molybdopterin + molybdate = Mo-molybdopterin + AMP + H(+)</text>
        <dbReference type="Rhea" id="RHEA:35047"/>
        <dbReference type="ChEBI" id="CHEBI:15378"/>
        <dbReference type="ChEBI" id="CHEBI:36264"/>
        <dbReference type="ChEBI" id="CHEBI:62727"/>
        <dbReference type="ChEBI" id="CHEBI:71302"/>
        <dbReference type="ChEBI" id="CHEBI:456215"/>
        <dbReference type="EC" id="2.10.1.1"/>
    </reaction>
</comment>
<evidence type="ECO:0000256" key="7">
    <source>
        <dbReference type="ARBA" id="ARBA00023150"/>
    </source>
</evidence>
<dbReference type="AlphaFoldDB" id="A0A2L2XHM2"/>
<dbReference type="InterPro" id="IPR005111">
    <property type="entry name" value="MoeA_C_domain_IV"/>
</dbReference>
<dbReference type="EC" id="2.10.1.1" evidence="4 9"/>
<comment type="function">
    <text evidence="1 9">Catalyzes the insertion of molybdate into adenylated molybdopterin with the concomitant release of AMP.</text>
</comment>
<dbReference type="InterPro" id="IPR005110">
    <property type="entry name" value="MoeA_linker/N"/>
</dbReference>
<evidence type="ECO:0000313" key="11">
    <source>
        <dbReference type="EMBL" id="GBF35203.1"/>
    </source>
</evidence>
<protein>
    <recommendedName>
        <fullName evidence="5 9">Molybdopterin molybdenumtransferase</fullName>
        <ecNumber evidence="4 9">2.10.1.1</ecNumber>
    </recommendedName>
</protein>
<keyword evidence="7 9" id="KW-0501">Molybdenum cofactor biosynthesis</keyword>
<reference evidence="12" key="1">
    <citation type="submission" date="2018-02" db="EMBL/GenBank/DDBJ databases">
        <title>Genome sequence of Desulfocucumis palustris strain NAW-5.</title>
        <authorList>
            <person name="Watanabe M."/>
            <person name="Kojima H."/>
            <person name="Fukui M."/>
        </authorList>
    </citation>
    <scope>NUCLEOTIDE SEQUENCE [LARGE SCALE GENOMIC DNA]</scope>
    <source>
        <strain evidence="12">NAW-5</strain>
    </source>
</reference>
<dbReference type="InterPro" id="IPR036135">
    <property type="entry name" value="MoeA_linker/N_sf"/>
</dbReference>
<evidence type="ECO:0000256" key="4">
    <source>
        <dbReference type="ARBA" id="ARBA00013269"/>
    </source>
</evidence>
<dbReference type="InterPro" id="IPR038987">
    <property type="entry name" value="MoeA-like"/>
</dbReference>
<evidence type="ECO:0000256" key="1">
    <source>
        <dbReference type="ARBA" id="ARBA00002901"/>
    </source>
</evidence>
<dbReference type="InterPro" id="IPR036688">
    <property type="entry name" value="MoeA_C_domain_IV_sf"/>
</dbReference>
<feature type="domain" description="MoaB/Mog" evidence="10">
    <location>
        <begin position="177"/>
        <end position="316"/>
    </location>
</feature>
<dbReference type="InterPro" id="IPR036425">
    <property type="entry name" value="MoaB/Mog-like_dom_sf"/>
</dbReference>
<gene>
    <name evidence="11" type="ORF">DCCM_4326</name>
</gene>
<evidence type="ECO:0000256" key="2">
    <source>
        <dbReference type="ARBA" id="ARBA00005046"/>
    </source>
</evidence>
<dbReference type="UniPathway" id="UPA00344"/>
<dbReference type="SUPFAM" id="SSF63882">
    <property type="entry name" value="MoeA N-terminal region -like"/>
    <property type="match status" value="1"/>
</dbReference>
<dbReference type="Gene3D" id="3.40.980.10">
    <property type="entry name" value="MoaB/Mog-like domain"/>
    <property type="match status" value="1"/>
</dbReference>
<dbReference type="Gene3D" id="2.40.340.10">
    <property type="entry name" value="MoeA, C-terminal, domain IV"/>
    <property type="match status" value="1"/>
</dbReference>
<comment type="cofactor">
    <cofactor evidence="9">
        <name>Mg(2+)</name>
        <dbReference type="ChEBI" id="CHEBI:18420"/>
    </cofactor>
</comment>
<dbReference type="RefSeq" id="WP_104373295.1">
    <property type="nucleotide sequence ID" value="NZ_BFAV01000157.1"/>
</dbReference>
<comment type="pathway">
    <text evidence="2 9">Cofactor biosynthesis; molybdopterin biosynthesis.</text>
</comment>
<evidence type="ECO:0000256" key="9">
    <source>
        <dbReference type="RuleBase" id="RU365090"/>
    </source>
</evidence>
<keyword evidence="6 9" id="KW-0500">Molybdenum</keyword>
<organism evidence="11 12">
    <name type="scientific">Desulfocucumis palustris</name>
    <dbReference type="NCBI Taxonomy" id="1898651"/>
    <lineage>
        <taxon>Bacteria</taxon>
        <taxon>Bacillati</taxon>
        <taxon>Bacillota</taxon>
        <taxon>Clostridia</taxon>
        <taxon>Eubacteriales</taxon>
        <taxon>Desulfocucumaceae</taxon>
        <taxon>Desulfocucumis</taxon>
    </lineage>
</organism>
<dbReference type="SUPFAM" id="SSF53218">
    <property type="entry name" value="Molybdenum cofactor biosynthesis proteins"/>
    <property type="match status" value="1"/>
</dbReference>
<dbReference type="EMBL" id="BFAV01000157">
    <property type="protein sequence ID" value="GBF35203.1"/>
    <property type="molecule type" value="Genomic_DNA"/>
</dbReference>
<keyword evidence="9" id="KW-0479">Metal-binding</keyword>
<dbReference type="SUPFAM" id="SSF63867">
    <property type="entry name" value="MoeA C-terminal domain-like"/>
    <property type="match status" value="1"/>
</dbReference>
<dbReference type="PANTHER" id="PTHR10192">
    <property type="entry name" value="MOLYBDOPTERIN BIOSYNTHESIS PROTEIN"/>
    <property type="match status" value="1"/>
</dbReference>
<dbReference type="Pfam" id="PF03453">
    <property type="entry name" value="MoeA_N"/>
    <property type="match status" value="1"/>
</dbReference>
<dbReference type="PANTHER" id="PTHR10192:SF5">
    <property type="entry name" value="GEPHYRIN"/>
    <property type="match status" value="1"/>
</dbReference>
<sequence length="414" mass="43411">MLFQIGVEEARDTLLGQILPLPVKTVPLSQALNRIAATDYAATADLPPCPQSAVDGYAIHQKNLKERPGLALLEILFPGDVPSMPLEPGKTSGVVTGGPLPLDTAAVVPLEKVRLEGDYVFCDGEIAPGVNIKPRGEDFCGGQPLIKRGSPVTPGMTGILAAFGHSKIAVYRRPRVAIVCLGPEIVPCHLTPEKGQVRDSNGPLLAALINLDGGLAVSMEYLHGKKPDGLREVLAGLISRADLVLTVGGAASGASDQALALLRETGARMLFWGIRVKPGSHSGGGISGSTTIISLSGNPSACITGYHLLATPALRAMQGLNPLPGVFTATCLSPYDKGGDTRRFLRGYAQCDAGGWTVRILPGQKSSMLNSLGSYNALIEIPSGHPPVREGDKVTVYPANICSCRPELDSIRQN</sequence>
<dbReference type="GO" id="GO:0061599">
    <property type="term" value="F:molybdopterin molybdotransferase activity"/>
    <property type="evidence" value="ECO:0007669"/>
    <property type="project" value="UniProtKB-UniRule"/>
</dbReference>
<name>A0A2L2XHM2_9FIRM</name>
<evidence type="ECO:0000313" key="12">
    <source>
        <dbReference type="Proteomes" id="UP000239549"/>
    </source>
</evidence>
<keyword evidence="9" id="KW-0808">Transferase</keyword>
<evidence type="ECO:0000256" key="8">
    <source>
        <dbReference type="ARBA" id="ARBA00047317"/>
    </source>
</evidence>
<dbReference type="SMART" id="SM00852">
    <property type="entry name" value="MoCF_biosynth"/>
    <property type="match status" value="1"/>
</dbReference>
<dbReference type="OrthoDB" id="9804758at2"/>
<dbReference type="GO" id="GO:0005829">
    <property type="term" value="C:cytosol"/>
    <property type="evidence" value="ECO:0007669"/>
    <property type="project" value="TreeGrafter"/>
</dbReference>
<dbReference type="Gene3D" id="3.90.105.10">
    <property type="entry name" value="Molybdopterin biosynthesis moea protein, domain 2"/>
    <property type="match status" value="1"/>
</dbReference>
<dbReference type="Proteomes" id="UP000239549">
    <property type="component" value="Unassembled WGS sequence"/>
</dbReference>
<comment type="similarity">
    <text evidence="3 9">Belongs to the MoeA family.</text>
</comment>
<dbReference type="Pfam" id="PF03454">
    <property type="entry name" value="MoeA_C"/>
    <property type="match status" value="1"/>
</dbReference>
<evidence type="ECO:0000256" key="5">
    <source>
        <dbReference type="ARBA" id="ARBA00021108"/>
    </source>
</evidence>
<proteinExistence type="inferred from homology"/>
<dbReference type="Pfam" id="PF00994">
    <property type="entry name" value="MoCF_biosynth"/>
    <property type="match status" value="1"/>
</dbReference>
<dbReference type="GO" id="GO:0046872">
    <property type="term" value="F:metal ion binding"/>
    <property type="evidence" value="ECO:0007669"/>
    <property type="project" value="UniProtKB-UniRule"/>
</dbReference>
<keyword evidence="12" id="KW-1185">Reference proteome</keyword>
<dbReference type="InterPro" id="IPR001453">
    <property type="entry name" value="MoaB/Mog_dom"/>
</dbReference>
<evidence type="ECO:0000259" key="10">
    <source>
        <dbReference type="SMART" id="SM00852"/>
    </source>
</evidence>
<accession>A0A2L2XHM2</accession>